<evidence type="ECO:0000313" key="1">
    <source>
        <dbReference type="EMBL" id="OAG07065.1"/>
    </source>
</evidence>
<sequence length="158" mass="17554">MHILKPLISLVAVKISSQSSDNKSLTIEQGTRMIRHDLLFARRNARTAVEVRISRKFPRQLVLRHPFHQARGILFVVAPPQDGSSAVCEPNRGPLPSKGPSSGVIASHSPRLPIPYIFATVSLRPRPEYCFAHNGGAETCTRKSMVYRHGLLERTLLA</sequence>
<dbReference type="GeneID" id="28770453"/>
<dbReference type="AlphaFoldDB" id="A0A177CHN0"/>
<dbReference type="RefSeq" id="XP_018037430.1">
    <property type="nucleotide sequence ID" value="XM_018186967.1"/>
</dbReference>
<reference evidence="1 2" key="1">
    <citation type="submission" date="2016-05" db="EMBL/GenBank/DDBJ databases">
        <title>Comparative analysis of secretome profiles of manganese(II)-oxidizing ascomycete fungi.</title>
        <authorList>
            <consortium name="DOE Joint Genome Institute"/>
            <person name="Zeiner C.A."/>
            <person name="Purvine S.O."/>
            <person name="Zink E.M."/>
            <person name="Wu S."/>
            <person name="Pasa-Tolic L."/>
            <person name="Chaput D.L."/>
            <person name="Haridas S."/>
            <person name="Grigoriev I.V."/>
            <person name="Santelli C.M."/>
            <person name="Hansel C.M."/>
        </authorList>
    </citation>
    <scope>NUCLEOTIDE SEQUENCE [LARGE SCALE GENOMIC DNA]</scope>
    <source>
        <strain evidence="1 2">AP3s5-JAC2a</strain>
    </source>
</reference>
<accession>A0A177CHN0</accession>
<organism evidence="1 2">
    <name type="scientific">Paraphaeosphaeria sporulosa</name>
    <dbReference type="NCBI Taxonomy" id="1460663"/>
    <lineage>
        <taxon>Eukaryota</taxon>
        <taxon>Fungi</taxon>
        <taxon>Dikarya</taxon>
        <taxon>Ascomycota</taxon>
        <taxon>Pezizomycotina</taxon>
        <taxon>Dothideomycetes</taxon>
        <taxon>Pleosporomycetidae</taxon>
        <taxon>Pleosporales</taxon>
        <taxon>Massarineae</taxon>
        <taxon>Didymosphaeriaceae</taxon>
        <taxon>Paraphaeosphaeria</taxon>
    </lineage>
</organism>
<name>A0A177CHN0_9PLEO</name>
<proteinExistence type="predicted"/>
<evidence type="ECO:0000313" key="2">
    <source>
        <dbReference type="Proteomes" id="UP000077069"/>
    </source>
</evidence>
<dbReference type="Proteomes" id="UP000077069">
    <property type="component" value="Unassembled WGS sequence"/>
</dbReference>
<dbReference type="InParanoid" id="A0A177CHN0"/>
<protein>
    <submittedName>
        <fullName evidence="1">Uncharacterized protein</fullName>
    </submittedName>
</protein>
<gene>
    <name evidence="1" type="ORF">CC84DRAFT_634613</name>
</gene>
<dbReference type="EMBL" id="KV441551">
    <property type="protein sequence ID" value="OAG07065.1"/>
    <property type="molecule type" value="Genomic_DNA"/>
</dbReference>
<keyword evidence="2" id="KW-1185">Reference proteome</keyword>